<keyword evidence="2" id="KW-1133">Transmembrane helix</keyword>
<evidence type="ECO:0000256" key="2">
    <source>
        <dbReference type="SAM" id="Phobius"/>
    </source>
</evidence>
<proteinExistence type="predicted"/>
<dbReference type="InterPro" id="IPR058775">
    <property type="entry name" value="DUF8054_M"/>
</dbReference>
<dbReference type="PATRIC" id="fig|1227492.4.peg.774"/>
<evidence type="ECO:0000259" key="5">
    <source>
        <dbReference type="Pfam" id="PF26238"/>
    </source>
</evidence>
<evidence type="ECO:0000259" key="3">
    <source>
        <dbReference type="Pfam" id="PF26236"/>
    </source>
</evidence>
<dbReference type="Pfam" id="PF26236">
    <property type="entry name" value="DUF8054_N"/>
    <property type="match status" value="1"/>
</dbReference>
<reference evidence="6 7" key="1">
    <citation type="journal article" date="2014" name="PLoS Genet.">
        <title>Phylogenetically driven sequencing of extremely halophilic archaea reveals strategies for static and dynamic osmo-response.</title>
        <authorList>
            <person name="Becker E.A."/>
            <person name="Seitzer P.M."/>
            <person name="Tritt A."/>
            <person name="Larsen D."/>
            <person name="Krusor M."/>
            <person name="Yao A.I."/>
            <person name="Wu D."/>
            <person name="Madern D."/>
            <person name="Eisen J.A."/>
            <person name="Darling A.E."/>
            <person name="Facciotti M.T."/>
        </authorList>
    </citation>
    <scope>NUCLEOTIDE SEQUENCE [LARGE SCALE GENOMIC DNA]</scope>
    <source>
        <strain evidence="6 7">JCM 10990</strain>
    </source>
</reference>
<feature type="transmembrane region" description="Helical" evidence="2">
    <location>
        <begin position="26"/>
        <end position="44"/>
    </location>
</feature>
<feature type="transmembrane region" description="Helical" evidence="2">
    <location>
        <begin position="50"/>
        <end position="69"/>
    </location>
</feature>
<dbReference type="Proteomes" id="UP000011693">
    <property type="component" value="Unassembled WGS sequence"/>
</dbReference>
<evidence type="ECO:0000259" key="4">
    <source>
        <dbReference type="Pfam" id="PF26237"/>
    </source>
</evidence>
<feature type="domain" description="DUF8054" evidence="5">
    <location>
        <begin position="191"/>
        <end position="311"/>
    </location>
</feature>
<comment type="caution">
    <text evidence="6">The sequence shown here is derived from an EMBL/GenBank/DDBJ whole genome shotgun (WGS) entry which is preliminary data.</text>
</comment>
<name>M0AXW2_9EURY</name>
<accession>M0AXW2</accession>
<keyword evidence="2" id="KW-0812">Transmembrane</keyword>
<dbReference type="AlphaFoldDB" id="M0AXW2"/>
<evidence type="ECO:0000256" key="1">
    <source>
        <dbReference type="SAM" id="MobiDB-lite"/>
    </source>
</evidence>
<evidence type="ECO:0000313" key="7">
    <source>
        <dbReference type="Proteomes" id="UP000011693"/>
    </source>
</evidence>
<dbReference type="EMBL" id="AOIN01000034">
    <property type="protein sequence ID" value="ELZ03157.1"/>
    <property type="molecule type" value="Genomic_DNA"/>
</dbReference>
<sequence length="360" mass="38855">MTVVVHADNMDIDDLKQPEYTGENRCLPCTLVNLAIAAVAGWLVARKHRAAGVLAIAVSTAIIYFRGYLVPGTPTLTKRYLPADVLRLFGKEQDPEIAGGFQGVDAGTVSSGADIDSMTDEQIGIDTTDAHAGVDTTDPDDATAYFDPMVEPPGPDATVQSEPPAHYVDGDGDGDGDGNGNGGSDSGAINLETYFLEHEVIEPCEDIDDLCLTAEFERVWFDEIDAVDVESIELVDAVDAFGFEADPDELDLEPRGDGLILRANRQAVGRWPSRTALLADVAASRTLAEWMPDWDTHDPQLKGEICNALRIFLEKCPTGGDVHMTEEVVESCCTSRDVIAVICEKSGDRLFEHRLDAVEA</sequence>
<keyword evidence="2" id="KW-0472">Membrane</keyword>
<gene>
    <name evidence="6" type="ORF">C482_04024</name>
</gene>
<dbReference type="Pfam" id="PF26237">
    <property type="entry name" value="DUF8054_C"/>
    <property type="match status" value="1"/>
</dbReference>
<dbReference type="InterPro" id="IPR058675">
    <property type="entry name" value="DUF8054_C"/>
</dbReference>
<protein>
    <submittedName>
        <fullName evidence="6">Uncharacterized protein</fullName>
    </submittedName>
</protein>
<feature type="domain" description="DUF8054" evidence="4">
    <location>
        <begin position="314"/>
        <end position="353"/>
    </location>
</feature>
<evidence type="ECO:0000313" key="6">
    <source>
        <dbReference type="EMBL" id="ELZ03157.1"/>
    </source>
</evidence>
<keyword evidence="7" id="KW-1185">Reference proteome</keyword>
<dbReference type="Pfam" id="PF26238">
    <property type="entry name" value="DUF8054_M"/>
    <property type="match status" value="1"/>
</dbReference>
<feature type="region of interest" description="Disordered" evidence="1">
    <location>
        <begin position="128"/>
        <end position="186"/>
    </location>
</feature>
<feature type="domain" description="DUF8054" evidence="3">
    <location>
        <begin position="13"/>
        <end position="92"/>
    </location>
</feature>
<dbReference type="InterPro" id="IPR058674">
    <property type="entry name" value="DUF8054_N"/>
</dbReference>
<organism evidence="6 7">
    <name type="scientific">Natrialba chahannaoensis JCM 10990</name>
    <dbReference type="NCBI Taxonomy" id="1227492"/>
    <lineage>
        <taxon>Archaea</taxon>
        <taxon>Methanobacteriati</taxon>
        <taxon>Methanobacteriota</taxon>
        <taxon>Stenosarchaea group</taxon>
        <taxon>Halobacteria</taxon>
        <taxon>Halobacteriales</taxon>
        <taxon>Natrialbaceae</taxon>
        <taxon>Natrialba</taxon>
    </lineage>
</organism>